<evidence type="ECO:0000313" key="3">
    <source>
        <dbReference type="Proteomes" id="UP000298433"/>
    </source>
</evidence>
<gene>
    <name evidence="2" type="ORF">E3T23_02455</name>
</gene>
<keyword evidence="1" id="KW-0472">Membrane</keyword>
<evidence type="ECO:0000313" key="2">
    <source>
        <dbReference type="EMBL" id="TFC83253.1"/>
    </source>
</evidence>
<name>A0A4R8XUR6_9MICO</name>
<proteinExistence type="predicted"/>
<protein>
    <submittedName>
        <fullName evidence="2">Uncharacterized protein</fullName>
    </submittedName>
</protein>
<dbReference type="RefSeq" id="WP_134368821.1">
    <property type="nucleotide sequence ID" value="NZ_SOGN01000016.1"/>
</dbReference>
<dbReference type="Proteomes" id="UP000298433">
    <property type="component" value="Unassembled WGS sequence"/>
</dbReference>
<organism evidence="2 3">
    <name type="scientific">Cryobacterium cheniae</name>
    <dbReference type="NCBI Taxonomy" id="1259262"/>
    <lineage>
        <taxon>Bacteria</taxon>
        <taxon>Bacillati</taxon>
        <taxon>Actinomycetota</taxon>
        <taxon>Actinomycetes</taxon>
        <taxon>Micrococcales</taxon>
        <taxon>Microbacteriaceae</taxon>
        <taxon>Cryobacterium</taxon>
    </lineage>
</organism>
<dbReference type="EMBL" id="SOGN01000016">
    <property type="protein sequence ID" value="TFC83253.1"/>
    <property type="molecule type" value="Genomic_DNA"/>
</dbReference>
<keyword evidence="1" id="KW-1133">Transmembrane helix</keyword>
<feature type="transmembrane region" description="Helical" evidence="1">
    <location>
        <begin position="28"/>
        <end position="47"/>
    </location>
</feature>
<comment type="caution">
    <text evidence="2">The sequence shown here is derived from an EMBL/GenBank/DDBJ whole genome shotgun (WGS) entry which is preliminary data.</text>
</comment>
<keyword evidence="3" id="KW-1185">Reference proteome</keyword>
<keyword evidence="1" id="KW-0812">Transmembrane</keyword>
<sequence>MTSDDHPELSGYEPLDADRPLRSRRTLALMRVVVVLGLVALIVPGILTSVQIASTTAANACSVATARYYPGAIDSDARFDLTGPGGFGWQCYAIDINEREIYIIPLGIIPSAPRVPTSEMPV</sequence>
<dbReference type="AlphaFoldDB" id="A0A4R8XUR6"/>
<reference evidence="2 3" key="1">
    <citation type="submission" date="2019-03" db="EMBL/GenBank/DDBJ databases">
        <title>Genomics of glacier-inhabiting Cryobacterium strains.</title>
        <authorList>
            <person name="Liu Q."/>
            <person name="Xin Y.-H."/>
        </authorList>
    </citation>
    <scope>NUCLEOTIDE SEQUENCE [LARGE SCALE GENOMIC DNA]</scope>
    <source>
        <strain evidence="2 3">TMT2-48-2</strain>
    </source>
</reference>
<accession>A0A4R8XUR6</accession>
<dbReference type="OrthoDB" id="5122659at2"/>
<evidence type="ECO:0000256" key="1">
    <source>
        <dbReference type="SAM" id="Phobius"/>
    </source>
</evidence>